<keyword evidence="4" id="KW-0645">Protease</keyword>
<comment type="similarity">
    <text evidence="2 11">Belongs to the peptidase M14 family.</text>
</comment>
<dbReference type="Proteomes" id="UP000694843">
    <property type="component" value="Unplaced"/>
</dbReference>
<dbReference type="SUPFAM" id="SSF53187">
    <property type="entry name" value="Zn-dependent exopeptidases"/>
    <property type="match status" value="1"/>
</dbReference>
<feature type="domain" description="Peptidase M14" evidence="13">
    <location>
        <begin position="124"/>
        <end position="349"/>
    </location>
</feature>
<dbReference type="OMA" id="SDDYAFY"/>
<evidence type="ECO:0000313" key="15">
    <source>
        <dbReference type="RefSeq" id="XP_018015938.1"/>
    </source>
</evidence>
<dbReference type="PROSITE" id="PS52035">
    <property type="entry name" value="PEPTIDASE_M14"/>
    <property type="match status" value="1"/>
</dbReference>
<dbReference type="GO" id="GO:0006508">
    <property type="term" value="P:proteolysis"/>
    <property type="evidence" value="ECO:0007669"/>
    <property type="project" value="UniProtKB-KW"/>
</dbReference>
<comment type="cofactor">
    <cofactor evidence="1">
        <name>Zn(2+)</name>
        <dbReference type="ChEBI" id="CHEBI:29105"/>
    </cofactor>
</comment>
<evidence type="ECO:0000256" key="8">
    <source>
        <dbReference type="ARBA" id="ARBA00022833"/>
    </source>
</evidence>
<dbReference type="SUPFAM" id="SSF54897">
    <property type="entry name" value="Protease propeptides/inhibitors"/>
    <property type="match status" value="1"/>
</dbReference>
<proteinExistence type="inferred from homology"/>
<dbReference type="KEGG" id="hazt:108672726"/>
<evidence type="ECO:0000256" key="9">
    <source>
        <dbReference type="ARBA" id="ARBA00023049"/>
    </source>
</evidence>
<dbReference type="GO" id="GO:0005615">
    <property type="term" value="C:extracellular space"/>
    <property type="evidence" value="ECO:0007669"/>
    <property type="project" value="TreeGrafter"/>
</dbReference>
<organism evidence="14 15">
    <name type="scientific">Hyalella azteca</name>
    <name type="common">Amphipod</name>
    <dbReference type="NCBI Taxonomy" id="294128"/>
    <lineage>
        <taxon>Eukaryota</taxon>
        <taxon>Metazoa</taxon>
        <taxon>Ecdysozoa</taxon>
        <taxon>Arthropoda</taxon>
        <taxon>Crustacea</taxon>
        <taxon>Multicrustacea</taxon>
        <taxon>Malacostraca</taxon>
        <taxon>Eumalacostraca</taxon>
        <taxon>Peracarida</taxon>
        <taxon>Amphipoda</taxon>
        <taxon>Senticaudata</taxon>
        <taxon>Talitrida</taxon>
        <taxon>Talitroidea</taxon>
        <taxon>Hyalellidae</taxon>
        <taxon>Hyalella</taxon>
    </lineage>
</organism>
<reference evidence="15" key="1">
    <citation type="submission" date="2025-08" db="UniProtKB">
        <authorList>
            <consortium name="RefSeq"/>
        </authorList>
    </citation>
    <scope>IDENTIFICATION</scope>
    <source>
        <tissue evidence="15">Whole organism</tissue>
    </source>
</reference>
<dbReference type="AlphaFoldDB" id="A0A8B7NQH7"/>
<dbReference type="Pfam" id="PF00246">
    <property type="entry name" value="Peptidase_M14"/>
    <property type="match status" value="2"/>
</dbReference>
<keyword evidence="10" id="KW-1015">Disulfide bond</keyword>
<evidence type="ECO:0000256" key="1">
    <source>
        <dbReference type="ARBA" id="ARBA00001947"/>
    </source>
</evidence>
<keyword evidence="8" id="KW-0862">Zinc</keyword>
<evidence type="ECO:0000256" key="5">
    <source>
        <dbReference type="ARBA" id="ARBA00022723"/>
    </source>
</evidence>
<dbReference type="PANTHER" id="PTHR11705">
    <property type="entry name" value="PROTEASE FAMILY M14 CARBOXYPEPTIDASE A,B"/>
    <property type="match status" value="1"/>
</dbReference>
<sequence length="356" mass="39442">MKLQLAVLLAGVSLAVAGPLHEPSRDTHGAQVLRVKVTDLADLRYFAYLQSHTTLDFWTEPRALGEIDIMARRWDLPMLKAVIQQRKLQYSVHIADVHRHLDDLKERHLQARTKAGDARLSWDAYYNYDEINAWLDSLAADYPSIATVTDVGTSYEGRTMKLLKLSTGGTGKDAIFTDGGIHAREWIAPATVTYFIQQLVAGDGVGLLDSVDFYFMPVINPDGYAYTFTDDRLWRKTRSPNAGSPCVGTDPNRNWSFHWMEGGDSLARAAVAALTAVHGTQYEVGSSTNTIYIAAGGSDDWALGVGGSEYAYTIELRDQGLYGFELPERLIIPTAEETWEGFKVVAQFIADNPSTK</sequence>
<dbReference type="PRINTS" id="PR00765">
    <property type="entry name" value="CRBOXYPTASEA"/>
</dbReference>
<dbReference type="RefSeq" id="XP_018015938.1">
    <property type="nucleotide sequence ID" value="XM_018160449.2"/>
</dbReference>
<dbReference type="OrthoDB" id="3626597at2759"/>
<evidence type="ECO:0000256" key="10">
    <source>
        <dbReference type="ARBA" id="ARBA00023157"/>
    </source>
</evidence>
<gene>
    <name evidence="15" type="primary">LOC108672726</name>
</gene>
<keyword evidence="6 12" id="KW-0732">Signal</keyword>
<feature type="active site" description="Proton donor/acceptor" evidence="11">
    <location>
        <position position="315"/>
    </location>
</feature>
<dbReference type="GO" id="GO:0008270">
    <property type="term" value="F:zinc ion binding"/>
    <property type="evidence" value="ECO:0007669"/>
    <property type="project" value="InterPro"/>
</dbReference>
<keyword evidence="9" id="KW-0482">Metalloprotease</keyword>
<evidence type="ECO:0000256" key="2">
    <source>
        <dbReference type="ARBA" id="ARBA00005988"/>
    </source>
</evidence>
<evidence type="ECO:0000256" key="11">
    <source>
        <dbReference type="PROSITE-ProRule" id="PRU01379"/>
    </source>
</evidence>
<evidence type="ECO:0000256" key="4">
    <source>
        <dbReference type="ARBA" id="ARBA00022670"/>
    </source>
</evidence>
<keyword evidence="3" id="KW-0121">Carboxypeptidase</keyword>
<keyword evidence="14" id="KW-1185">Reference proteome</keyword>
<evidence type="ECO:0000256" key="7">
    <source>
        <dbReference type="ARBA" id="ARBA00022801"/>
    </source>
</evidence>
<evidence type="ECO:0000256" key="3">
    <source>
        <dbReference type="ARBA" id="ARBA00022645"/>
    </source>
</evidence>
<dbReference type="Pfam" id="PF02244">
    <property type="entry name" value="Propep_M14"/>
    <property type="match status" value="1"/>
</dbReference>
<evidence type="ECO:0000256" key="6">
    <source>
        <dbReference type="ARBA" id="ARBA00022729"/>
    </source>
</evidence>
<dbReference type="Gene3D" id="3.40.630.10">
    <property type="entry name" value="Zn peptidases"/>
    <property type="match status" value="2"/>
</dbReference>
<dbReference type="SMART" id="SM00631">
    <property type="entry name" value="Zn_pept"/>
    <property type="match status" value="1"/>
</dbReference>
<accession>A0A8B7NQH7</accession>
<keyword evidence="5" id="KW-0479">Metal-binding</keyword>
<dbReference type="PANTHER" id="PTHR11705:SF91">
    <property type="entry name" value="FI01817P-RELATED"/>
    <property type="match status" value="1"/>
</dbReference>
<protein>
    <submittedName>
        <fullName evidence="15">Carboxypeptidase B-like</fullName>
    </submittedName>
</protein>
<name>A0A8B7NQH7_HYAAZ</name>
<feature type="chain" id="PRO_5034294818" evidence="12">
    <location>
        <begin position="18"/>
        <end position="356"/>
    </location>
</feature>
<dbReference type="InterPro" id="IPR000834">
    <property type="entry name" value="Peptidase_M14"/>
</dbReference>
<evidence type="ECO:0000256" key="12">
    <source>
        <dbReference type="SAM" id="SignalP"/>
    </source>
</evidence>
<evidence type="ECO:0000313" key="14">
    <source>
        <dbReference type="Proteomes" id="UP000694843"/>
    </source>
</evidence>
<keyword evidence="7" id="KW-0378">Hydrolase</keyword>
<dbReference type="Gene3D" id="3.30.70.340">
    <property type="entry name" value="Metallocarboxypeptidase-like"/>
    <property type="match status" value="1"/>
</dbReference>
<dbReference type="InterPro" id="IPR036990">
    <property type="entry name" value="M14A-like_propep"/>
</dbReference>
<dbReference type="InterPro" id="IPR003146">
    <property type="entry name" value="M14A_act_pep"/>
</dbReference>
<dbReference type="GeneID" id="108672726"/>
<dbReference type="GO" id="GO:0004181">
    <property type="term" value="F:metallocarboxypeptidase activity"/>
    <property type="evidence" value="ECO:0007669"/>
    <property type="project" value="InterPro"/>
</dbReference>
<dbReference type="FunFam" id="3.40.630.10:FF:000084">
    <property type="entry name" value="Carboxypeptidase B2"/>
    <property type="match status" value="1"/>
</dbReference>
<evidence type="ECO:0000259" key="13">
    <source>
        <dbReference type="PROSITE" id="PS52035"/>
    </source>
</evidence>
<feature type="signal peptide" evidence="12">
    <location>
        <begin position="1"/>
        <end position="17"/>
    </location>
</feature>